<comment type="subcellular location">
    <subcellularLocation>
        <location evidence="1">Cell membrane</location>
        <topology evidence="1">Multi-pass membrane protein</topology>
    </subcellularLocation>
</comment>
<evidence type="ECO:0000313" key="14">
    <source>
        <dbReference type="Proteomes" id="UP000199682"/>
    </source>
</evidence>
<organism evidence="13 14">
    <name type="scientific">Lentzea albidocapillata subsp. violacea</name>
    <dbReference type="NCBI Taxonomy" id="128104"/>
    <lineage>
        <taxon>Bacteria</taxon>
        <taxon>Bacillati</taxon>
        <taxon>Actinomycetota</taxon>
        <taxon>Actinomycetes</taxon>
        <taxon>Pseudonocardiales</taxon>
        <taxon>Pseudonocardiaceae</taxon>
        <taxon>Lentzea</taxon>
    </lineage>
</organism>
<keyword evidence="6" id="KW-0460">Magnesium</keyword>
<feature type="transmembrane region" description="Helical" evidence="12">
    <location>
        <begin position="12"/>
        <end position="34"/>
    </location>
</feature>
<dbReference type="SUPFAM" id="SSF144083">
    <property type="entry name" value="Magnesium transport protein CorA, transmembrane region"/>
    <property type="match status" value="1"/>
</dbReference>
<evidence type="ECO:0000256" key="11">
    <source>
        <dbReference type="ARBA" id="ARBA00045497"/>
    </source>
</evidence>
<dbReference type="InterPro" id="IPR050829">
    <property type="entry name" value="CorA_MIT"/>
</dbReference>
<dbReference type="GO" id="GO:0015095">
    <property type="term" value="F:magnesium ion transmembrane transporter activity"/>
    <property type="evidence" value="ECO:0007669"/>
    <property type="project" value="TreeGrafter"/>
</dbReference>
<evidence type="ECO:0000256" key="2">
    <source>
        <dbReference type="ARBA" id="ARBA00009765"/>
    </source>
</evidence>
<evidence type="ECO:0000256" key="7">
    <source>
        <dbReference type="ARBA" id="ARBA00022989"/>
    </source>
</evidence>
<proteinExistence type="inferred from homology"/>
<dbReference type="Pfam" id="PF01544">
    <property type="entry name" value="CorA"/>
    <property type="match status" value="1"/>
</dbReference>
<evidence type="ECO:0000256" key="4">
    <source>
        <dbReference type="ARBA" id="ARBA00022475"/>
    </source>
</evidence>
<dbReference type="EMBL" id="FNET01000031">
    <property type="protein sequence ID" value="SDN01229.1"/>
    <property type="molecule type" value="Genomic_DNA"/>
</dbReference>
<evidence type="ECO:0000256" key="5">
    <source>
        <dbReference type="ARBA" id="ARBA00022692"/>
    </source>
</evidence>
<sequence length="79" mass="8616">MTSLDVKQNQIVKVFTIITAVFLSPTLIATFYGMNFTVMPALAWEHGFLVTTVFTFIAALIPCGTSRAGCTDQFIHCGP</sequence>
<dbReference type="InterPro" id="IPR002523">
    <property type="entry name" value="MgTranspt_CorA/ZnTranspt_ZntB"/>
</dbReference>
<dbReference type="PANTHER" id="PTHR47685">
    <property type="entry name" value="MAGNESIUM TRANSPORT PROTEIN CORA"/>
    <property type="match status" value="1"/>
</dbReference>
<evidence type="ECO:0000313" key="13">
    <source>
        <dbReference type="EMBL" id="SDN01229.1"/>
    </source>
</evidence>
<dbReference type="PANTHER" id="PTHR47685:SF1">
    <property type="entry name" value="MAGNESIUM TRANSPORT PROTEIN CORA"/>
    <property type="match status" value="1"/>
</dbReference>
<evidence type="ECO:0000256" key="6">
    <source>
        <dbReference type="ARBA" id="ARBA00022842"/>
    </source>
</evidence>
<name>A0A1G9XWS7_9PSEU</name>
<keyword evidence="7 12" id="KW-1133">Transmembrane helix</keyword>
<evidence type="ECO:0000256" key="1">
    <source>
        <dbReference type="ARBA" id="ARBA00004651"/>
    </source>
</evidence>
<reference evidence="14" key="1">
    <citation type="submission" date="2016-10" db="EMBL/GenBank/DDBJ databases">
        <authorList>
            <person name="Varghese N."/>
            <person name="Submissions S."/>
        </authorList>
    </citation>
    <scope>NUCLEOTIDE SEQUENCE [LARGE SCALE GENOMIC DNA]</scope>
    <source>
        <strain evidence="14">DSM 44796</strain>
    </source>
</reference>
<dbReference type="GO" id="GO:0015099">
    <property type="term" value="F:nickel cation transmembrane transporter activity"/>
    <property type="evidence" value="ECO:0007669"/>
    <property type="project" value="TreeGrafter"/>
</dbReference>
<evidence type="ECO:0000256" key="9">
    <source>
        <dbReference type="ARBA" id="ARBA00023136"/>
    </source>
</evidence>
<keyword evidence="8" id="KW-0406">Ion transport</keyword>
<evidence type="ECO:0000256" key="10">
    <source>
        <dbReference type="ARBA" id="ARBA00034269"/>
    </source>
</evidence>
<dbReference type="FunFam" id="1.20.58.340:FF:000004">
    <property type="entry name" value="Magnesium transport protein CorA"/>
    <property type="match status" value="1"/>
</dbReference>
<evidence type="ECO:0000256" key="12">
    <source>
        <dbReference type="SAM" id="Phobius"/>
    </source>
</evidence>
<keyword evidence="4" id="KW-1003">Cell membrane</keyword>
<dbReference type="GO" id="GO:0015087">
    <property type="term" value="F:cobalt ion transmembrane transporter activity"/>
    <property type="evidence" value="ECO:0007669"/>
    <property type="project" value="TreeGrafter"/>
</dbReference>
<comment type="catalytic activity">
    <reaction evidence="10">
        <text>Mg(2+)(in) = Mg(2+)(out)</text>
        <dbReference type="Rhea" id="RHEA:29827"/>
        <dbReference type="ChEBI" id="CHEBI:18420"/>
    </reaction>
</comment>
<keyword evidence="5 12" id="KW-0812">Transmembrane</keyword>
<dbReference type="GO" id="GO:0005886">
    <property type="term" value="C:plasma membrane"/>
    <property type="evidence" value="ECO:0007669"/>
    <property type="project" value="UniProtKB-SubCell"/>
</dbReference>
<comment type="function">
    <text evidence="11">Mediates influx of magnesium ions. Alternates between open and closed states. Activated by low cytoplasmic Mg(2+) levels. Inactive when cytoplasmic Mg(2+) levels are high.</text>
</comment>
<evidence type="ECO:0000256" key="3">
    <source>
        <dbReference type="ARBA" id="ARBA00022448"/>
    </source>
</evidence>
<keyword evidence="3" id="KW-0813">Transport</keyword>
<dbReference type="Proteomes" id="UP000199682">
    <property type="component" value="Unassembled WGS sequence"/>
</dbReference>
<dbReference type="InterPro" id="IPR045863">
    <property type="entry name" value="CorA_TM1_TM2"/>
</dbReference>
<feature type="transmembrane region" description="Helical" evidence="12">
    <location>
        <begin position="46"/>
        <end position="65"/>
    </location>
</feature>
<protein>
    <submittedName>
        <fullName evidence="13">CorA-like Mg2+ transporter protein</fullName>
    </submittedName>
</protein>
<gene>
    <name evidence="13" type="ORF">SAMN04488074_13171</name>
</gene>
<accession>A0A1G9XWS7</accession>
<keyword evidence="9 12" id="KW-0472">Membrane</keyword>
<comment type="similarity">
    <text evidence="2">Belongs to the CorA metal ion transporter (MIT) (TC 1.A.35) family.</text>
</comment>
<dbReference type="AlphaFoldDB" id="A0A1G9XWS7"/>
<evidence type="ECO:0000256" key="8">
    <source>
        <dbReference type="ARBA" id="ARBA00023065"/>
    </source>
</evidence>
<dbReference type="Gene3D" id="1.20.58.340">
    <property type="entry name" value="Magnesium transport protein CorA, transmembrane region"/>
    <property type="match status" value="1"/>
</dbReference>